<comment type="similarity">
    <text evidence="3">Belongs to the RNase PH family.</text>
</comment>
<dbReference type="GO" id="GO:0034473">
    <property type="term" value="P:U1 snRNA 3'-end processing"/>
    <property type="evidence" value="ECO:0007669"/>
    <property type="project" value="TreeGrafter"/>
</dbReference>
<dbReference type="GO" id="GO:0000177">
    <property type="term" value="C:cytoplasmic exosome (RNase complex)"/>
    <property type="evidence" value="ECO:0007669"/>
    <property type="project" value="TreeGrafter"/>
</dbReference>
<dbReference type="GO" id="GO:0005730">
    <property type="term" value="C:nucleolus"/>
    <property type="evidence" value="ECO:0007669"/>
    <property type="project" value="UniProtKB-SubCell"/>
</dbReference>
<evidence type="ECO:0000256" key="2">
    <source>
        <dbReference type="ARBA" id="ARBA00004604"/>
    </source>
</evidence>
<gene>
    <name evidence="12" type="ORF">SPI_04465</name>
</gene>
<dbReference type="InterPro" id="IPR001247">
    <property type="entry name" value="ExoRNase_PH_dom1"/>
</dbReference>
<dbReference type="PANTHER" id="PTHR11097:SF9">
    <property type="entry name" value="EXOSOME COMPLEX COMPONENT RRP43"/>
    <property type="match status" value="1"/>
</dbReference>
<evidence type="ECO:0000256" key="8">
    <source>
        <dbReference type="ARBA" id="ARBA00023242"/>
    </source>
</evidence>
<dbReference type="InterPro" id="IPR020568">
    <property type="entry name" value="Ribosomal_Su5_D2-typ_SF"/>
</dbReference>
<reference evidence="12 13" key="1">
    <citation type="journal article" date="2016" name="Genome Biol. Evol.">
        <title>Divergent and convergent evolution of fungal pathogenicity.</title>
        <authorList>
            <person name="Shang Y."/>
            <person name="Xiao G."/>
            <person name="Zheng P."/>
            <person name="Cen K."/>
            <person name="Zhan S."/>
            <person name="Wang C."/>
        </authorList>
    </citation>
    <scope>NUCLEOTIDE SEQUENCE [LARGE SCALE GENOMIC DNA]</scope>
    <source>
        <strain evidence="12 13">RCEF 264</strain>
    </source>
</reference>
<dbReference type="SUPFAM" id="SSF55666">
    <property type="entry name" value="Ribonuclease PH domain 2-like"/>
    <property type="match status" value="1"/>
</dbReference>
<dbReference type="Proteomes" id="UP000076874">
    <property type="component" value="Unassembled WGS sequence"/>
</dbReference>
<dbReference type="PANTHER" id="PTHR11097">
    <property type="entry name" value="EXOSOME COMPLEX EXONUCLEASE RIBOSOMAL RNA PROCESSING PROTEIN"/>
    <property type="match status" value="1"/>
</dbReference>
<accession>A0A167UIE8</accession>
<dbReference type="AlphaFoldDB" id="A0A167UIE8"/>
<dbReference type="STRING" id="1081102.A0A167UIE8"/>
<proteinExistence type="inferred from homology"/>
<name>A0A167UIE8_9HYPO</name>
<dbReference type="InterPro" id="IPR050590">
    <property type="entry name" value="Exosome_comp_Rrp42_subfam"/>
</dbReference>
<evidence type="ECO:0000256" key="4">
    <source>
        <dbReference type="ARBA" id="ARBA00022490"/>
    </source>
</evidence>
<evidence type="ECO:0000256" key="3">
    <source>
        <dbReference type="ARBA" id="ARBA00006678"/>
    </source>
</evidence>
<feature type="compositionally biased region" description="Acidic residues" evidence="10">
    <location>
        <begin position="200"/>
        <end position="220"/>
    </location>
</feature>
<protein>
    <recommendedName>
        <fullName evidence="9">Ribosomal RNA-processing protein 43</fullName>
    </recommendedName>
</protein>
<evidence type="ECO:0000259" key="11">
    <source>
        <dbReference type="Pfam" id="PF01138"/>
    </source>
</evidence>
<feature type="region of interest" description="Disordered" evidence="10">
    <location>
        <begin position="32"/>
        <end position="64"/>
    </location>
</feature>
<dbReference type="SUPFAM" id="SSF54211">
    <property type="entry name" value="Ribosomal protein S5 domain 2-like"/>
    <property type="match status" value="1"/>
</dbReference>
<comment type="caution">
    <text evidence="12">The sequence shown here is derived from an EMBL/GenBank/DDBJ whole genome shotgun (WGS) entry which is preliminary data.</text>
</comment>
<evidence type="ECO:0000256" key="1">
    <source>
        <dbReference type="ARBA" id="ARBA00004496"/>
    </source>
</evidence>
<dbReference type="GO" id="GO:0034475">
    <property type="term" value="P:U4 snRNA 3'-end processing"/>
    <property type="evidence" value="ECO:0007669"/>
    <property type="project" value="TreeGrafter"/>
</dbReference>
<dbReference type="GO" id="GO:0000176">
    <property type="term" value="C:nuclear exosome (RNase complex)"/>
    <property type="evidence" value="ECO:0007669"/>
    <property type="project" value="UniProtKB-ARBA"/>
</dbReference>
<feature type="region of interest" description="Disordered" evidence="10">
    <location>
        <begin position="187"/>
        <end position="224"/>
    </location>
</feature>
<dbReference type="GO" id="GO:0035925">
    <property type="term" value="F:mRNA 3'-UTR AU-rich region binding"/>
    <property type="evidence" value="ECO:0007669"/>
    <property type="project" value="TreeGrafter"/>
</dbReference>
<keyword evidence="6" id="KW-0271">Exosome</keyword>
<dbReference type="InterPro" id="IPR027408">
    <property type="entry name" value="PNPase/RNase_PH_dom_sf"/>
</dbReference>
<evidence type="ECO:0000313" key="13">
    <source>
        <dbReference type="Proteomes" id="UP000076874"/>
    </source>
</evidence>
<dbReference type="OrthoDB" id="45882at2759"/>
<evidence type="ECO:0000313" key="12">
    <source>
        <dbReference type="EMBL" id="OAA61606.1"/>
    </source>
</evidence>
<feature type="domain" description="Exoribonuclease phosphorolytic" evidence="11">
    <location>
        <begin position="60"/>
        <end position="268"/>
    </location>
</feature>
<organism evidence="12 13">
    <name type="scientific">Niveomyces insectorum RCEF 264</name>
    <dbReference type="NCBI Taxonomy" id="1081102"/>
    <lineage>
        <taxon>Eukaryota</taxon>
        <taxon>Fungi</taxon>
        <taxon>Dikarya</taxon>
        <taxon>Ascomycota</taxon>
        <taxon>Pezizomycotina</taxon>
        <taxon>Sordariomycetes</taxon>
        <taxon>Hypocreomycetidae</taxon>
        <taxon>Hypocreales</taxon>
        <taxon>Cordycipitaceae</taxon>
        <taxon>Niveomyces</taxon>
    </lineage>
</organism>
<evidence type="ECO:0000256" key="9">
    <source>
        <dbReference type="ARBA" id="ARBA00030617"/>
    </source>
</evidence>
<evidence type="ECO:0000256" key="10">
    <source>
        <dbReference type="SAM" id="MobiDB-lite"/>
    </source>
</evidence>
<dbReference type="EMBL" id="AZHD01000007">
    <property type="protein sequence ID" value="OAA61606.1"/>
    <property type="molecule type" value="Genomic_DNA"/>
</dbReference>
<dbReference type="GO" id="GO:0071028">
    <property type="term" value="P:nuclear mRNA surveillance"/>
    <property type="evidence" value="ECO:0007669"/>
    <property type="project" value="TreeGrafter"/>
</dbReference>
<keyword evidence="13" id="KW-1185">Reference proteome</keyword>
<dbReference type="GO" id="GO:0071038">
    <property type="term" value="P:TRAMP-dependent tRNA surveillance pathway"/>
    <property type="evidence" value="ECO:0007669"/>
    <property type="project" value="TreeGrafter"/>
</dbReference>
<keyword evidence="7" id="KW-0694">RNA-binding</keyword>
<keyword evidence="5" id="KW-0698">rRNA processing</keyword>
<dbReference type="Gene3D" id="3.30.230.70">
    <property type="entry name" value="GHMP Kinase, N-terminal domain"/>
    <property type="match status" value="1"/>
</dbReference>
<dbReference type="GO" id="GO:0071035">
    <property type="term" value="P:nuclear polyadenylation-dependent rRNA catabolic process"/>
    <property type="evidence" value="ECO:0007669"/>
    <property type="project" value="TreeGrafter"/>
</dbReference>
<dbReference type="GO" id="GO:0000467">
    <property type="term" value="P:exonucleolytic trimming to generate mature 3'-end of 5.8S rRNA from tricistronic rRNA transcript (SSU-rRNA, 5.8S rRNA, LSU-rRNA)"/>
    <property type="evidence" value="ECO:0007669"/>
    <property type="project" value="TreeGrafter"/>
</dbReference>
<dbReference type="GO" id="GO:0034476">
    <property type="term" value="P:U5 snRNA 3'-end processing"/>
    <property type="evidence" value="ECO:0007669"/>
    <property type="project" value="TreeGrafter"/>
</dbReference>
<comment type="subcellular location">
    <subcellularLocation>
        <location evidence="1">Cytoplasm</location>
    </subcellularLocation>
    <subcellularLocation>
        <location evidence="2">Nucleus</location>
        <location evidence="2">Nucleolus</location>
    </subcellularLocation>
</comment>
<sequence>MSRQKGQLARPVFAKIAPHEFLVANLVRAPTTAEDDANDANDDRGTTQQGTRPNGRTPDEARPFDIHTGALSQAHGSAAVRLGRTRVICGVRGEILPVANIPHYRPSPAAPATATGADLAAADADNRRQLRDYDLLVPNLELATGSAPEFLPGGPPSMLAQVLSTRLFTLLHSSGLVDAESLKIWHQPRRGRSERAAEEGNMDVDSDDVDEDDEIENGDAGEDRLDDTPDLKAYWTLYIDLVFLSFDGNPFDAAWAAVVAALRDTRLPHARWDADRGRVVCAASTPPPLALTLRGLPVALTALVCVANKRKQQQSSDSNKNSGADTGALHWILQDPDRLEESQCRETVTVVVDCSGKAQGGRAGGGGGGGGDGATVIRALSKSGGVLVGPEAMHALVTAAEQRWVALSEALTRQV</sequence>
<evidence type="ECO:0000256" key="5">
    <source>
        <dbReference type="ARBA" id="ARBA00022552"/>
    </source>
</evidence>
<keyword evidence="4" id="KW-0963">Cytoplasm</keyword>
<evidence type="ECO:0000256" key="6">
    <source>
        <dbReference type="ARBA" id="ARBA00022835"/>
    </source>
</evidence>
<dbReference type="InterPro" id="IPR036345">
    <property type="entry name" value="ExoRNase_PH_dom2_sf"/>
</dbReference>
<dbReference type="Pfam" id="PF01138">
    <property type="entry name" value="RNase_PH"/>
    <property type="match status" value="1"/>
</dbReference>
<dbReference type="GO" id="GO:0016075">
    <property type="term" value="P:rRNA catabolic process"/>
    <property type="evidence" value="ECO:0007669"/>
    <property type="project" value="TreeGrafter"/>
</dbReference>
<keyword evidence="8" id="KW-0539">Nucleus</keyword>
<evidence type="ECO:0000256" key="7">
    <source>
        <dbReference type="ARBA" id="ARBA00022884"/>
    </source>
</evidence>